<dbReference type="Proteomes" id="UP000799766">
    <property type="component" value="Unassembled WGS sequence"/>
</dbReference>
<dbReference type="PANTHER" id="PTHR42858">
    <property type="entry name" value="AMINOTRANSFERASE"/>
    <property type="match status" value="1"/>
</dbReference>
<dbReference type="GO" id="GO:0047536">
    <property type="term" value="F:2-aminoadipate transaminase activity"/>
    <property type="evidence" value="ECO:0007669"/>
    <property type="project" value="TreeGrafter"/>
</dbReference>
<dbReference type="CDD" id="cd00609">
    <property type="entry name" value="AAT_like"/>
    <property type="match status" value="1"/>
</dbReference>
<dbReference type="PANTHER" id="PTHR42858:SF1">
    <property type="entry name" value="LD15494P"/>
    <property type="match status" value="1"/>
</dbReference>
<keyword evidence="3" id="KW-0808">Transferase</keyword>
<dbReference type="Gene3D" id="3.40.640.10">
    <property type="entry name" value="Type I PLP-dependent aspartate aminotransferase-like (Major domain)"/>
    <property type="match status" value="1"/>
</dbReference>
<evidence type="ECO:0000256" key="1">
    <source>
        <dbReference type="SAM" id="MobiDB-lite"/>
    </source>
</evidence>
<evidence type="ECO:0000313" key="3">
    <source>
        <dbReference type="EMBL" id="KAF2461925.1"/>
    </source>
</evidence>
<organism evidence="3 4">
    <name type="scientific">Lineolata rhizophorae</name>
    <dbReference type="NCBI Taxonomy" id="578093"/>
    <lineage>
        <taxon>Eukaryota</taxon>
        <taxon>Fungi</taxon>
        <taxon>Dikarya</taxon>
        <taxon>Ascomycota</taxon>
        <taxon>Pezizomycotina</taxon>
        <taxon>Dothideomycetes</taxon>
        <taxon>Dothideomycetes incertae sedis</taxon>
        <taxon>Lineolatales</taxon>
        <taxon>Lineolataceae</taxon>
        <taxon>Lineolata</taxon>
    </lineage>
</organism>
<dbReference type="InterPro" id="IPR015424">
    <property type="entry name" value="PyrdxlP-dep_Trfase"/>
</dbReference>
<evidence type="ECO:0000313" key="4">
    <source>
        <dbReference type="Proteomes" id="UP000799766"/>
    </source>
</evidence>
<reference evidence="3" key="1">
    <citation type="journal article" date="2020" name="Stud. Mycol.">
        <title>101 Dothideomycetes genomes: a test case for predicting lifestyles and emergence of pathogens.</title>
        <authorList>
            <person name="Haridas S."/>
            <person name="Albert R."/>
            <person name="Binder M."/>
            <person name="Bloem J."/>
            <person name="Labutti K."/>
            <person name="Salamov A."/>
            <person name="Andreopoulos B."/>
            <person name="Baker S."/>
            <person name="Barry K."/>
            <person name="Bills G."/>
            <person name="Bluhm B."/>
            <person name="Cannon C."/>
            <person name="Castanera R."/>
            <person name="Culley D."/>
            <person name="Daum C."/>
            <person name="Ezra D."/>
            <person name="Gonzalez J."/>
            <person name="Henrissat B."/>
            <person name="Kuo A."/>
            <person name="Liang C."/>
            <person name="Lipzen A."/>
            <person name="Lutzoni F."/>
            <person name="Magnuson J."/>
            <person name="Mondo S."/>
            <person name="Nolan M."/>
            <person name="Ohm R."/>
            <person name="Pangilinan J."/>
            <person name="Park H.-J."/>
            <person name="Ramirez L."/>
            <person name="Alfaro M."/>
            <person name="Sun H."/>
            <person name="Tritt A."/>
            <person name="Yoshinaga Y."/>
            <person name="Zwiers L.-H."/>
            <person name="Turgeon B."/>
            <person name="Goodwin S."/>
            <person name="Spatafora J."/>
            <person name="Crous P."/>
            <person name="Grigoriev I."/>
        </authorList>
    </citation>
    <scope>NUCLEOTIDE SEQUENCE</scope>
    <source>
        <strain evidence="3">ATCC 16933</strain>
    </source>
</reference>
<dbReference type="EMBL" id="MU001670">
    <property type="protein sequence ID" value="KAF2461925.1"/>
    <property type="molecule type" value="Genomic_DNA"/>
</dbReference>
<dbReference type="InterPro" id="IPR004839">
    <property type="entry name" value="Aminotransferase_I/II_large"/>
</dbReference>
<dbReference type="AlphaFoldDB" id="A0A6A6PD60"/>
<dbReference type="Gene3D" id="3.90.1150.10">
    <property type="entry name" value="Aspartate Aminotransferase, domain 1"/>
    <property type="match status" value="1"/>
</dbReference>
<sequence length="402" mass="43851">MAERVAITGGASQNLACMLQVFTDPVFTRNVWIVAPAYMLAFRIFTDSGFGAKMRAVPEDEEGVDVGFLRKEIEKSEKRARDEGNSEPKIKPARPWSKIYRHVIYAVPSFANPSSKTMSLRRREDLVRVAREFDALIITDDVYDHLQWSAKPSPKAVLDKAVLPRIVDVDRYLDGGAERDGADGFGNAASNGSFSKICGPGVRTGWVEGTPKLAWGVSQTGSTRSGGAPSQLVATFLADALESGHIQRHIYSTLQPAYAARYRALVAAMHEHLVPLGARLPQSDRQVAGGYFVWVTLPAALDGATIAERARDDENLIVAQGALFEVPGSGGGGDADGHDAPENAITFPHDVRLCFAWEAEDALEEGVIRLARVMKKMLSGEKSGMRPEPDKDQAGKEPRNFW</sequence>
<dbReference type="InterPro" id="IPR015422">
    <property type="entry name" value="PyrdxlP-dep_Trfase_small"/>
</dbReference>
<dbReference type="SUPFAM" id="SSF53383">
    <property type="entry name" value="PLP-dependent transferases"/>
    <property type="match status" value="1"/>
</dbReference>
<name>A0A6A6PD60_9PEZI</name>
<accession>A0A6A6PD60</accession>
<keyword evidence="4" id="KW-1185">Reference proteome</keyword>
<gene>
    <name evidence="3" type="ORF">BDY21DRAFT_330013</name>
</gene>
<dbReference type="Pfam" id="PF00155">
    <property type="entry name" value="Aminotran_1_2"/>
    <property type="match status" value="1"/>
</dbReference>
<feature type="domain" description="Aminotransferase class I/classII large" evidence="2">
    <location>
        <begin position="3"/>
        <end position="329"/>
    </location>
</feature>
<dbReference type="GO" id="GO:0030170">
    <property type="term" value="F:pyridoxal phosphate binding"/>
    <property type="evidence" value="ECO:0007669"/>
    <property type="project" value="InterPro"/>
</dbReference>
<protein>
    <submittedName>
        <fullName evidence="3">Pyridoxal phosphate-dependent transferase</fullName>
    </submittedName>
</protein>
<evidence type="ECO:0000259" key="2">
    <source>
        <dbReference type="Pfam" id="PF00155"/>
    </source>
</evidence>
<dbReference type="OrthoDB" id="7042322at2759"/>
<feature type="compositionally biased region" description="Basic and acidic residues" evidence="1">
    <location>
        <begin position="383"/>
        <end position="402"/>
    </location>
</feature>
<dbReference type="InterPro" id="IPR015421">
    <property type="entry name" value="PyrdxlP-dep_Trfase_major"/>
</dbReference>
<proteinExistence type="predicted"/>
<feature type="region of interest" description="Disordered" evidence="1">
    <location>
        <begin position="381"/>
        <end position="402"/>
    </location>
</feature>